<proteinExistence type="predicted"/>
<dbReference type="STRING" id="307507.A0A2V0P4Z3"/>
<organism evidence="1 2">
    <name type="scientific">Raphidocelis subcapitata</name>
    <dbReference type="NCBI Taxonomy" id="307507"/>
    <lineage>
        <taxon>Eukaryota</taxon>
        <taxon>Viridiplantae</taxon>
        <taxon>Chlorophyta</taxon>
        <taxon>core chlorophytes</taxon>
        <taxon>Chlorophyceae</taxon>
        <taxon>CS clade</taxon>
        <taxon>Sphaeropleales</taxon>
        <taxon>Selenastraceae</taxon>
        <taxon>Raphidocelis</taxon>
    </lineage>
</organism>
<accession>A0A2V0P4Z3</accession>
<evidence type="ECO:0008006" key="3">
    <source>
        <dbReference type="Google" id="ProtNLM"/>
    </source>
</evidence>
<comment type="caution">
    <text evidence="1">The sequence shown here is derived from an EMBL/GenBank/DDBJ whole genome shotgun (WGS) entry which is preliminary data.</text>
</comment>
<protein>
    <recommendedName>
        <fullName evidence="3">UspA domain-containing protein</fullName>
    </recommendedName>
</protein>
<reference evidence="1 2" key="1">
    <citation type="journal article" date="2018" name="Sci. Rep.">
        <title>Raphidocelis subcapitata (=Pseudokirchneriella subcapitata) provides an insight into genome evolution and environmental adaptations in the Sphaeropleales.</title>
        <authorList>
            <person name="Suzuki S."/>
            <person name="Yamaguchi H."/>
            <person name="Nakajima N."/>
            <person name="Kawachi M."/>
        </authorList>
    </citation>
    <scope>NUCLEOTIDE SEQUENCE [LARGE SCALE GENOMIC DNA]</scope>
    <source>
        <strain evidence="1 2">NIES-35</strain>
    </source>
</reference>
<evidence type="ECO:0000313" key="1">
    <source>
        <dbReference type="EMBL" id="GBF93982.1"/>
    </source>
</evidence>
<sequence length="202" mass="20593">MRTIVVGQASMERRGLEFAASELWVSEEATTLVLVHTAAVLAPNATVLHSAPQTTYATGGGDVEEMHAKVSKALRKRVLPCAEARGVPVVLQVKLLHVEATARDAADALVAAAKEHSASVLVVARDAGDVDGGSTGGDDDSEASGVHVVAGRALERLVKGGSLVEEVLLRSSGLAVAVVPAGWEALPAEPAPEDAAGAKADV</sequence>
<evidence type="ECO:0000313" key="2">
    <source>
        <dbReference type="Proteomes" id="UP000247498"/>
    </source>
</evidence>
<keyword evidence="2" id="KW-1185">Reference proteome</keyword>
<gene>
    <name evidence="1" type="ORF">Rsub_06231</name>
</gene>
<dbReference type="OrthoDB" id="10607651at2759"/>
<dbReference type="Proteomes" id="UP000247498">
    <property type="component" value="Unassembled WGS sequence"/>
</dbReference>
<dbReference type="EMBL" id="BDRX01000046">
    <property type="protein sequence ID" value="GBF93982.1"/>
    <property type="molecule type" value="Genomic_DNA"/>
</dbReference>
<name>A0A2V0P4Z3_9CHLO</name>
<dbReference type="InParanoid" id="A0A2V0P4Z3"/>
<dbReference type="AlphaFoldDB" id="A0A2V0P4Z3"/>